<dbReference type="Proteomes" id="UP000576082">
    <property type="component" value="Unassembled WGS sequence"/>
</dbReference>
<dbReference type="PANTHER" id="PTHR43135">
    <property type="entry name" value="ALPHA-D-RIBOSE 1-METHYLPHOSPHONATE 5-TRIPHOSPHATE DIPHOSPHATASE"/>
    <property type="match status" value="1"/>
</dbReference>
<dbReference type="InterPro" id="IPR051781">
    <property type="entry name" value="Metallo-dep_Hydrolase"/>
</dbReference>
<dbReference type="PANTHER" id="PTHR43135:SF3">
    <property type="entry name" value="ALPHA-D-RIBOSE 1-METHYLPHOSPHONATE 5-TRIPHOSPHATE DIPHOSPHATASE"/>
    <property type="match status" value="1"/>
</dbReference>
<dbReference type="SUPFAM" id="SSF51338">
    <property type="entry name" value="Composite domain of metallo-dependent hydrolases"/>
    <property type="match status" value="2"/>
</dbReference>
<dbReference type="GO" id="GO:0016810">
    <property type="term" value="F:hydrolase activity, acting on carbon-nitrogen (but not peptide) bonds"/>
    <property type="evidence" value="ECO:0007669"/>
    <property type="project" value="InterPro"/>
</dbReference>
<sequence>MIRLNSLLSVVLLLICTCFNALAQETFTINGVRDDRSNYYAITNATIHISPSEKLENATLVIKEGKIVSVNKSNAVPKGAAEINAKGKHVYASFIDANSHYGMPGVKKGSFWSWTKPENIGPQNPKAYNANDAIRANNNAAELFKSDDKKAEAMRKIGFGSALTYLPDGVARGTSALITFGKGRANTLILENQVGAHYAFDKGSSAQMYPVSTMGYVALLRQTYYDAQWYAEGGKEKFTDLTLEAFNATQSFPQFFDTKDLFDLERAAKVGKEFNKKYIYVGNGDEYQDLTTLKQFQPSLIIPISYPQPINVVDPIDAMNAPFSEMKHWELAPSNLAMLEKEGFTFAITASKLDSKTSFLKNLRLAVERGLSEEKALEALTVTPAQYINASSRLGTLEPGKIANFIITSDNIFSKKGKVLENWIRGHQFVIEKWTNEDLIGNYALKVNSSTYTLKASGDNPSAPKWNVSINDSTKLDTKATLHQGMMTLAFAGDTTKNAPKIRLSGWADQNGNFSGEGKDTKGEWVKWTAVKAVASSDKKEDQKKDKEEKANVLGDVIYPFSAYGSKEIAKQEDILITGATVWTNENEGVLENTDVLIKEGKIVKIGQGLKASKKTRVIDGKGKHLTAGIIDEHSHIALFSVNDVAVMSSMVRMEDVVNPNDVDIYRQLAGGVTSAQLLHGSANPIGGQSAIVKMKWGHTNPEELLFPNAKPFIKFALGENVKRSSWPMSHRFPQTRMGVEAVYNDGFARARAYDKAHKEYAGQGPKPRKDLQLEALAQILNDERFISCHSYVQSEINMLMKVADSFDFRVNTFTHILEGYKVADKMKEHGAGASTFSDWWAYKFEVYEAIPQNAALMTSQGVTVAINSDDSEMGRRLNQEAAKSVKYADMSEEEALKMVTLNPAKLLQIDDQVGSIKVGKSADVVLWTDHPLSIYAKSAYTLVDGTVYFSLENDEQLKKEMTAERARLVAKMQEAIKNGAKPKDVAPKINHHMHCDHLHLD</sequence>
<evidence type="ECO:0000256" key="1">
    <source>
        <dbReference type="SAM" id="Coils"/>
    </source>
</evidence>
<feature type="signal peptide" evidence="2">
    <location>
        <begin position="1"/>
        <end position="23"/>
    </location>
</feature>
<dbReference type="InterPro" id="IPR011059">
    <property type="entry name" value="Metal-dep_hydrolase_composite"/>
</dbReference>
<keyword evidence="2" id="KW-0732">Signal</keyword>
<evidence type="ECO:0000256" key="2">
    <source>
        <dbReference type="SAM" id="SignalP"/>
    </source>
</evidence>
<feature type="domain" description="Amidohydrolase-related" evidence="3">
    <location>
        <begin position="857"/>
        <end position="940"/>
    </location>
</feature>
<dbReference type="AlphaFoldDB" id="A0A7X9P2Q1"/>
<accession>A0A7X9P2Q1</accession>
<comment type="caution">
    <text evidence="4">The sequence shown here is derived from an EMBL/GenBank/DDBJ whole genome shotgun (WGS) entry which is preliminary data.</text>
</comment>
<reference evidence="4 5" key="1">
    <citation type="submission" date="2020-04" db="EMBL/GenBank/DDBJ databases">
        <title>Flammeovirga sp. SR4, a novel species isolated from seawater.</title>
        <authorList>
            <person name="Wang X."/>
        </authorList>
    </citation>
    <scope>NUCLEOTIDE SEQUENCE [LARGE SCALE GENOMIC DNA]</scope>
    <source>
        <strain evidence="4 5">ATCC 23126</strain>
    </source>
</reference>
<dbReference type="Pfam" id="PF01979">
    <property type="entry name" value="Amidohydro_1"/>
    <property type="match status" value="2"/>
</dbReference>
<feature type="coiled-coil region" evidence="1">
    <location>
        <begin position="952"/>
        <end position="979"/>
    </location>
</feature>
<dbReference type="SUPFAM" id="SSF51556">
    <property type="entry name" value="Metallo-dependent hydrolases"/>
    <property type="match status" value="1"/>
</dbReference>
<name>A0A7X9P2Q1_9BACT</name>
<evidence type="ECO:0000313" key="4">
    <source>
        <dbReference type="EMBL" id="NME67317.1"/>
    </source>
</evidence>
<gene>
    <name evidence="4" type="ORF">HHU12_05015</name>
</gene>
<evidence type="ECO:0000259" key="3">
    <source>
        <dbReference type="Pfam" id="PF01979"/>
    </source>
</evidence>
<dbReference type="Gene3D" id="3.20.20.140">
    <property type="entry name" value="Metal-dependent hydrolases"/>
    <property type="match status" value="2"/>
</dbReference>
<keyword evidence="4" id="KW-0378">Hydrolase</keyword>
<feature type="domain" description="Amidohydrolase-related" evidence="3">
    <location>
        <begin position="343"/>
        <end position="425"/>
    </location>
</feature>
<dbReference type="EMBL" id="JABANE010000009">
    <property type="protein sequence ID" value="NME67317.1"/>
    <property type="molecule type" value="Genomic_DNA"/>
</dbReference>
<dbReference type="InterPro" id="IPR032466">
    <property type="entry name" value="Metal_Hydrolase"/>
</dbReference>
<feature type="chain" id="PRO_5030648429" evidence="2">
    <location>
        <begin position="24"/>
        <end position="1002"/>
    </location>
</feature>
<dbReference type="Gene3D" id="2.30.40.10">
    <property type="entry name" value="Urease, subunit C, domain 1"/>
    <property type="match status" value="1"/>
</dbReference>
<proteinExistence type="predicted"/>
<keyword evidence="1" id="KW-0175">Coiled coil</keyword>
<organism evidence="4 5">
    <name type="scientific">Flammeovirga aprica JL-4</name>
    <dbReference type="NCBI Taxonomy" id="694437"/>
    <lineage>
        <taxon>Bacteria</taxon>
        <taxon>Pseudomonadati</taxon>
        <taxon>Bacteroidota</taxon>
        <taxon>Cytophagia</taxon>
        <taxon>Cytophagales</taxon>
        <taxon>Flammeovirgaceae</taxon>
        <taxon>Flammeovirga</taxon>
    </lineage>
</organism>
<evidence type="ECO:0000313" key="5">
    <source>
        <dbReference type="Proteomes" id="UP000576082"/>
    </source>
</evidence>
<protein>
    <submittedName>
        <fullName evidence="4">Amidohydrolase family protein</fullName>
    </submittedName>
</protein>
<dbReference type="InterPro" id="IPR006680">
    <property type="entry name" value="Amidohydro-rel"/>
</dbReference>
<dbReference type="RefSeq" id="WP_169655570.1">
    <property type="nucleotide sequence ID" value="NZ_JABANE010000009.1"/>
</dbReference>
<dbReference type="CDD" id="cd01309">
    <property type="entry name" value="Met_dep_hydrolase_C"/>
    <property type="match status" value="1"/>
</dbReference>
<keyword evidence="5" id="KW-1185">Reference proteome</keyword>